<name>A0ACB9TD17_HOLOL</name>
<reference evidence="1" key="1">
    <citation type="submission" date="2022-04" db="EMBL/GenBank/DDBJ databases">
        <title>Chromosome-scale genome assembly of Holotrichia oblita Faldermann.</title>
        <authorList>
            <person name="Rongchong L."/>
        </authorList>
    </citation>
    <scope>NUCLEOTIDE SEQUENCE</scope>
    <source>
        <strain evidence="1">81SQS9</strain>
    </source>
</reference>
<dbReference type="Proteomes" id="UP001056778">
    <property type="component" value="Chromosome 3"/>
</dbReference>
<evidence type="ECO:0000313" key="2">
    <source>
        <dbReference type="Proteomes" id="UP001056778"/>
    </source>
</evidence>
<proteinExistence type="predicted"/>
<organism evidence="1 2">
    <name type="scientific">Holotrichia oblita</name>
    <name type="common">Chafer beetle</name>
    <dbReference type="NCBI Taxonomy" id="644536"/>
    <lineage>
        <taxon>Eukaryota</taxon>
        <taxon>Metazoa</taxon>
        <taxon>Ecdysozoa</taxon>
        <taxon>Arthropoda</taxon>
        <taxon>Hexapoda</taxon>
        <taxon>Insecta</taxon>
        <taxon>Pterygota</taxon>
        <taxon>Neoptera</taxon>
        <taxon>Endopterygota</taxon>
        <taxon>Coleoptera</taxon>
        <taxon>Polyphaga</taxon>
        <taxon>Scarabaeiformia</taxon>
        <taxon>Scarabaeidae</taxon>
        <taxon>Melolonthinae</taxon>
        <taxon>Holotrichia</taxon>
    </lineage>
</organism>
<protein>
    <submittedName>
        <fullName evidence="1">Maestro-related heat domain-containing</fullName>
    </submittedName>
</protein>
<dbReference type="EMBL" id="CM043017">
    <property type="protein sequence ID" value="KAI4464664.1"/>
    <property type="molecule type" value="Genomic_DNA"/>
</dbReference>
<keyword evidence="2" id="KW-1185">Reference proteome</keyword>
<evidence type="ECO:0000313" key="1">
    <source>
        <dbReference type="EMBL" id="KAI4464664.1"/>
    </source>
</evidence>
<sequence length="98" mass="12196">MDFDDRLKLDNFQQPTTYANDYRQYYSASGKRYRWPKATEEEQIKLSPEFYEQDTETFYPFKKEHHVPFNLLWRPRPIVETNPNTSYPKHLKKRRRYL</sequence>
<comment type="caution">
    <text evidence="1">The sequence shown here is derived from an EMBL/GenBank/DDBJ whole genome shotgun (WGS) entry which is preliminary data.</text>
</comment>
<accession>A0ACB9TD17</accession>
<gene>
    <name evidence="1" type="ORF">MML48_3g00005022</name>
</gene>